<feature type="domain" description="HTH arsR-type" evidence="4">
    <location>
        <begin position="13"/>
        <end position="95"/>
    </location>
</feature>
<evidence type="ECO:0000313" key="7">
    <source>
        <dbReference type="Proteomes" id="UP001145799"/>
    </source>
</evidence>
<accession>A0A9X3PDS4</accession>
<keyword evidence="1" id="KW-0805">Transcription regulation</keyword>
<dbReference type="InterPro" id="IPR036388">
    <property type="entry name" value="WH-like_DNA-bd_sf"/>
</dbReference>
<gene>
    <name evidence="6" type="ORF">J2S69_005113</name>
    <name evidence="5" type="ORF">O2L01_01370</name>
</gene>
<dbReference type="SMART" id="SM00418">
    <property type="entry name" value="HTH_ARSR"/>
    <property type="match status" value="1"/>
</dbReference>
<dbReference type="InterPro" id="IPR036390">
    <property type="entry name" value="WH_DNA-bd_sf"/>
</dbReference>
<dbReference type="PANTHER" id="PTHR43132:SF2">
    <property type="entry name" value="ARSENICAL RESISTANCE OPERON REPRESSOR ARSR-RELATED"/>
    <property type="match status" value="1"/>
</dbReference>
<evidence type="ECO:0000256" key="3">
    <source>
        <dbReference type="ARBA" id="ARBA00023163"/>
    </source>
</evidence>
<dbReference type="GO" id="GO:0003677">
    <property type="term" value="F:DNA binding"/>
    <property type="evidence" value="ECO:0007669"/>
    <property type="project" value="UniProtKB-KW"/>
</dbReference>
<evidence type="ECO:0000313" key="8">
    <source>
        <dbReference type="Proteomes" id="UP001183604"/>
    </source>
</evidence>
<dbReference type="InterPro" id="IPR011991">
    <property type="entry name" value="ArsR-like_HTH"/>
</dbReference>
<evidence type="ECO:0000313" key="5">
    <source>
        <dbReference type="EMBL" id="MDA1383616.1"/>
    </source>
</evidence>
<reference evidence="5" key="1">
    <citation type="submission" date="2022-12" db="EMBL/GenBank/DDBJ databases">
        <title>Gycomyces niveus sp.nov., a novel actinomycete isolated from soil in Shouguang.</title>
        <authorList>
            <person name="Yang X."/>
        </authorList>
    </citation>
    <scope>NUCLEOTIDE SEQUENCE</scope>
    <source>
        <strain evidence="5">DSM 44724</strain>
    </source>
</reference>
<evidence type="ECO:0000256" key="1">
    <source>
        <dbReference type="ARBA" id="ARBA00023015"/>
    </source>
</evidence>
<dbReference type="EMBL" id="JAVDYD010000001">
    <property type="protein sequence ID" value="MDR7341394.1"/>
    <property type="molecule type" value="Genomic_DNA"/>
</dbReference>
<name>A0A9X3PDS4_9ACTN</name>
<dbReference type="Proteomes" id="UP001145799">
    <property type="component" value="Unassembled WGS sequence"/>
</dbReference>
<keyword evidence="8" id="KW-1185">Reference proteome</keyword>
<keyword evidence="3" id="KW-0804">Transcription</keyword>
<dbReference type="CDD" id="cd00090">
    <property type="entry name" value="HTH_ARSR"/>
    <property type="match status" value="1"/>
</dbReference>
<protein>
    <submittedName>
        <fullName evidence="6">DNA-binding transcriptional ArsR family regulator</fullName>
    </submittedName>
    <submittedName>
        <fullName evidence="5">Winged helix-turn-helix domain-containing protein</fullName>
    </submittedName>
</protein>
<dbReference type="Proteomes" id="UP001183604">
    <property type="component" value="Unassembled WGS sequence"/>
</dbReference>
<dbReference type="Gene3D" id="1.10.10.10">
    <property type="entry name" value="Winged helix-like DNA-binding domain superfamily/Winged helix DNA-binding domain"/>
    <property type="match status" value="1"/>
</dbReference>
<dbReference type="Pfam" id="PF01022">
    <property type="entry name" value="HTH_5"/>
    <property type="match status" value="1"/>
</dbReference>
<proteinExistence type="predicted"/>
<sequence>MDEGIPTGDDLVALLAALASPHRLRVVAALAGGRNYVSQLARDLGISRALLQVHLKKLEASGLVTSTLEVSEDGKAMNYYELVPFAVNLTPATVERASTTLTL</sequence>
<comment type="caution">
    <text evidence="5">The sequence shown here is derived from an EMBL/GenBank/DDBJ whole genome shotgun (WGS) entry which is preliminary data.</text>
</comment>
<dbReference type="GO" id="GO:0003700">
    <property type="term" value="F:DNA-binding transcription factor activity"/>
    <property type="evidence" value="ECO:0007669"/>
    <property type="project" value="InterPro"/>
</dbReference>
<dbReference type="EMBL" id="JAPZVQ010000001">
    <property type="protein sequence ID" value="MDA1383616.1"/>
    <property type="molecule type" value="Genomic_DNA"/>
</dbReference>
<dbReference type="InterPro" id="IPR001845">
    <property type="entry name" value="HTH_ArsR_DNA-bd_dom"/>
</dbReference>
<dbReference type="RefSeq" id="WP_270119718.1">
    <property type="nucleotide sequence ID" value="NZ_BAAAOM010000001.1"/>
</dbReference>
<organism evidence="5 7">
    <name type="scientific">Glycomyces lechevalierae</name>
    <dbReference type="NCBI Taxonomy" id="256034"/>
    <lineage>
        <taxon>Bacteria</taxon>
        <taxon>Bacillati</taxon>
        <taxon>Actinomycetota</taxon>
        <taxon>Actinomycetes</taxon>
        <taxon>Glycomycetales</taxon>
        <taxon>Glycomycetaceae</taxon>
        <taxon>Glycomyces</taxon>
    </lineage>
</organism>
<dbReference type="AlphaFoldDB" id="A0A9X3PDS4"/>
<evidence type="ECO:0000259" key="4">
    <source>
        <dbReference type="SMART" id="SM00418"/>
    </source>
</evidence>
<dbReference type="InterPro" id="IPR051011">
    <property type="entry name" value="Metal_resp_trans_reg"/>
</dbReference>
<keyword evidence="2 6" id="KW-0238">DNA-binding</keyword>
<dbReference type="PANTHER" id="PTHR43132">
    <property type="entry name" value="ARSENICAL RESISTANCE OPERON REPRESSOR ARSR-RELATED"/>
    <property type="match status" value="1"/>
</dbReference>
<evidence type="ECO:0000256" key="2">
    <source>
        <dbReference type="ARBA" id="ARBA00023125"/>
    </source>
</evidence>
<reference evidence="6 8" key="2">
    <citation type="submission" date="2023-07" db="EMBL/GenBank/DDBJ databases">
        <title>Sequencing the genomes of 1000 actinobacteria strains.</title>
        <authorList>
            <person name="Klenk H.-P."/>
        </authorList>
    </citation>
    <scope>NUCLEOTIDE SEQUENCE [LARGE SCALE GENOMIC DNA]</scope>
    <source>
        <strain evidence="6 8">DSM 44724</strain>
    </source>
</reference>
<evidence type="ECO:0000313" key="6">
    <source>
        <dbReference type="EMBL" id="MDR7341394.1"/>
    </source>
</evidence>
<dbReference type="SUPFAM" id="SSF46785">
    <property type="entry name" value="Winged helix' DNA-binding domain"/>
    <property type="match status" value="1"/>
</dbReference>